<reference evidence="1" key="1">
    <citation type="submission" date="2009-08" db="EMBL/GenBank/DDBJ databases">
        <title>Annotation of Salpingoeca rosetta.</title>
        <authorList>
            <consortium name="The Broad Institute Genome Sequencing Platform"/>
            <person name="Russ C."/>
            <person name="Cuomo C."/>
            <person name="Burger G."/>
            <person name="Gray M.W."/>
            <person name="Holland P.W.H."/>
            <person name="King N."/>
            <person name="Lang F.B.F."/>
            <person name="Roger A.J."/>
            <person name="Ruiz-Trillo I."/>
            <person name="Young S.K."/>
            <person name="Zeng Q."/>
            <person name="Gargeya S."/>
            <person name="Alvarado L."/>
            <person name="Berlin A."/>
            <person name="Chapman S.B."/>
            <person name="Chen Z."/>
            <person name="Freedman E."/>
            <person name="Gellesch M."/>
            <person name="Goldberg J."/>
            <person name="Griggs A."/>
            <person name="Gujja S."/>
            <person name="Heilman E."/>
            <person name="Heiman D."/>
            <person name="Howarth C."/>
            <person name="Mehta T."/>
            <person name="Neiman D."/>
            <person name="Pearson M."/>
            <person name="Roberts A."/>
            <person name="Saif S."/>
            <person name="Shea T."/>
            <person name="Shenoy N."/>
            <person name="Sisk P."/>
            <person name="Stolte C."/>
            <person name="Sykes S."/>
            <person name="White J."/>
            <person name="Yandava C."/>
            <person name="Haas B."/>
            <person name="Nusbaum C."/>
            <person name="Birren B."/>
        </authorList>
    </citation>
    <scope>NUCLEOTIDE SEQUENCE [LARGE SCALE GENOMIC DNA]</scope>
    <source>
        <strain evidence="1">ATCC 50818</strain>
    </source>
</reference>
<proteinExistence type="predicted"/>
<dbReference type="GeneID" id="16077923"/>
<keyword evidence="2" id="KW-1185">Reference proteome</keyword>
<sequence length="73" mass="7815">MPTGFLAALLEEVICHGTLRSTTSSLQSYWLPTLLDDAARTALEDIVAAASADDTSKTRGGGLWSSMWGSHKF</sequence>
<dbReference type="EMBL" id="GL832958">
    <property type="protein sequence ID" value="EGD80765.1"/>
    <property type="molecule type" value="Genomic_DNA"/>
</dbReference>
<dbReference type="Proteomes" id="UP000007799">
    <property type="component" value="Unassembled WGS sequence"/>
</dbReference>
<dbReference type="KEGG" id="sre:PTSG_11712"/>
<dbReference type="AlphaFoldDB" id="F2U037"/>
<dbReference type="InParanoid" id="F2U037"/>
<protein>
    <submittedName>
        <fullName evidence="1">Uncharacterized protein</fullName>
    </submittedName>
</protein>
<name>F2U037_SALR5</name>
<organism evidence="2">
    <name type="scientific">Salpingoeca rosetta (strain ATCC 50818 / BSB-021)</name>
    <dbReference type="NCBI Taxonomy" id="946362"/>
    <lineage>
        <taxon>Eukaryota</taxon>
        <taxon>Choanoflagellata</taxon>
        <taxon>Craspedida</taxon>
        <taxon>Salpingoecidae</taxon>
        <taxon>Salpingoeca</taxon>
    </lineage>
</organism>
<evidence type="ECO:0000313" key="2">
    <source>
        <dbReference type="Proteomes" id="UP000007799"/>
    </source>
</evidence>
<dbReference type="RefSeq" id="XP_004997326.1">
    <property type="nucleotide sequence ID" value="XM_004997269.1"/>
</dbReference>
<accession>F2U037</accession>
<gene>
    <name evidence="1" type="ORF">PTSG_11712</name>
</gene>
<evidence type="ECO:0000313" key="1">
    <source>
        <dbReference type="EMBL" id="EGD80765.1"/>
    </source>
</evidence>